<evidence type="ECO:0000256" key="5">
    <source>
        <dbReference type="PIRSR" id="PIRSR000808-3"/>
    </source>
</evidence>
<gene>
    <name evidence="8" type="ORF">RJ641_027375</name>
</gene>
<dbReference type="InterPro" id="IPR005849">
    <property type="entry name" value="GalP_Utransf_N"/>
</dbReference>
<keyword evidence="2" id="KW-0548">Nucleotidyltransferase</keyword>
<name>A0AAN8W8Q9_9MAGN</name>
<keyword evidence="3" id="KW-0119">Carbohydrate metabolism</keyword>
<comment type="cofactor">
    <cofactor evidence="5">
        <name>Zn(2+)</name>
        <dbReference type="ChEBI" id="CHEBI:29105"/>
    </cofactor>
    <text evidence="5">Binds 1 zinc ion per subunit.</text>
</comment>
<feature type="binding site" evidence="5">
    <location>
        <position position="123"/>
    </location>
    <ligand>
        <name>Zn(2+)</name>
        <dbReference type="ChEBI" id="CHEBI:29105"/>
    </ligand>
</feature>
<dbReference type="PIRSF" id="PIRSF000808">
    <property type="entry name" value="GalT"/>
    <property type="match status" value="1"/>
</dbReference>
<evidence type="ECO:0000256" key="3">
    <source>
        <dbReference type="ARBA" id="ARBA00023277"/>
    </source>
</evidence>
<organism evidence="8 9">
    <name type="scientific">Dillenia turbinata</name>
    <dbReference type="NCBI Taxonomy" id="194707"/>
    <lineage>
        <taxon>Eukaryota</taxon>
        <taxon>Viridiplantae</taxon>
        <taxon>Streptophyta</taxon>
        <taxon>Embryophyta</taxon>
        <taxon>Tracheophyta</taxon>
        <taxon>Spermatophyta</taxon>
        <taxon>Magnoliopsida</taxon>
        <taxon>eudicotyledons</taxon>
        <taxon>Gunneridae</taxon>
        <taxon>Pentapetalae</taxon>
        <taxon>Dilleniales</taxon>
        <taxon>Dilleniaceae</taxon>
        <taxon>Dillenia</taxon>
    </lineage>
</organism>
<dbReference type="Gene3D" id="3.30.428.10">
    <property type="entry name" value="HIT-like"/>
    <property type="match status" value="2"/>
</dbReference>
<dbReference type="InterPro" id="IPR001937">
    <property type="entry name" value="GalP_UDPtransf1"/>
</dbReference>
<feature type="binding site" evidence="5">
    <location>
        <position position="53"/>
    </location>
    <ligand>
        <name>Zn(2+)</name>
        <dbReference type="ChEBI" id="CHEBI:29105"/>
    </ligand>
</feature>
<dbReference type="Pfam" id="PF01087">
    <property type="entry name" value="GalP_UDP_transf"/>
    <property type="match status" value="1"/>
</dbReference>
<evidence type="ECO:0000313" key="8">
    <source>
        <dbReference type="EMBL" id="KAK6941998.1"/>
    </source>
</evidence>
<feature type="binding site" evidence="5">
    <location>
        <position position="174"/>
    </location>
    <ligand>
        <name>Zn(2+)</name>
        <dbReference type="ChEBI" id="CHEBI:29105"/>
    </ligand>
</feature>
<dbReference type="InterPro" id="IPR036265">
    <property type="entry name" value="HIT-like_sf"/>
</dbReference>
<evidence type="ECO:0000313" key="9">
    <source>
        <dbReference type="Proteomes" id="UP001370490"/>
    </source>
</evidence>
<dbReference type="EMBL" id="JBAMMX010000004">
    <property type="protein sequence ID" value="KAK6941998.1"/>
    <property type="molecule type" value="Genomic_DNA"/>
</dbReference>
<evidence type="ECO:0000256" key="6">
    <source>
        <dbReference type="SAM" id="MobiDB-lite"/>
    </source>
</evidence>
<evidence type="ECO:0000259" key="7">
    <source>
        <dbReference type="Pfam" id="PF01087"/>
    </source>
</evidence>
<keyword evidence="5" id="KW-0479">Metal-binding</keyword>
<evidence type="ECO:0000256" key="1">
    <source>
        <dbReference type="ARBA" id="ARBA00022679"/>
    </source>
</evidence>
<reference evidence="8 9" key="1">
    <citation type="submission" date="2023-12" db="EMBL/GenBank/DDBJ databases">
        <title>A high-quality genome assembly for Dillenia turbinata (Dilleniales).</title>
        <authorList>
            <person name="Chanderbali A."/>
        </authorList>
    </citation>
    <scope>NUCLEOTIDE SEQUENCE [LARGE SCALE GENOMIC DNA]</scope>
    <source>
        <strain evidence="8">LSX21</strain>
        <tissue evidence="8">Leaf</tissue>
    </source>
</reference>
<dbReference type="SUPFAM" id="SSF54197">
    <property type="entry name" value="HIT-like"/>
    <property type="match status" value="2"/>
</dbReference>
<comment type="caution">
    <text evidence="8">The sequence shown here is derived from an EMBL/GenBank/DDBJ whole genome shotgun (WGS) entry which is preliminary data.</text>
</comment>
<dbReference type="AlphaFoldDB" id="A0AAN8W8Q9"/>
<dbReference type="GO" id="GO:0008270">
    <property type="term" value="F:zinc ion binding"/>
    <property type="evidence" value="ECO:0007669"/>
    <property type="project" value="InterPro"/>
</dbReference>
<dbReference type="PANTHER" id="PTHR42763:SF2">
    <property type="entry name" value="ADP-GLUCOSE PHOSPHORYLASE"/>
    <property type="match status" value="1"/>
</dbReference>
<accession>A0AAN8W8Q9</accession>
<dbReference type="GO" id="GO:0006012">
    <property type="term" value="P:galactose metabolic process"/>
    <property type="evidence" value="ECO:0007669"/>
    <property type="project" value="InterPro"/>
</dbReference>
<feature type="compositionally biased region" description="Polar residues" evidence="6">
    <location>
        <begin position="37"/>
        <end position="47"/>
    </location>
</feature>
<dbReference type="NCBIfam" id="TIGR00209">
    <property type="entry name" value="galT_1"/>
    <property type="match status" value="1"/>
</dbReference>
<keyword evidence="1 8" id="KW-0808">Transferase</keyword>
<evidence type="ECO:0000256" key="2">
    <source>
        <dbReference type="ARBA" id="ARBA00022695"/>
    </source>
</evidence>
<keyword evidence="5" id="KW-0862">Zinc</keyword>
<protein>
    <submittedName>
        <fullName evidence="8">Galactose-1-phosphate uridyl transferase, N-terminal</fullName>
    </submittedName>
</protein>
<dbReference type="InterPro" id="IPR053177">
    <property type="entry name" value="ADP-glucose_phosphorylase"/>
</dbReference>
<dbReference type="Proteomes" id="UP001370490">
    <property type="component" value="Unassembled WGS sequence"/>
</dbReference>
<dbReference type="PANTHER" id="PTHR42763">
    <property type="entry name" value="ADP-GLUCOSE PHOSPHORYLASE"/>
    <property type="match status" value="1"/>
</dbReference>
<dbReference type="GO" id="GO:0008108">
    <property type="term" value="F:UDP-glucose:hexose-1-phosphate uridylyltransferase activity"/>
    <property type="evidence" value="ECO:0007669"/>
    <property type="project" value="InterPro"/>
</dbReference>
<feature type="binding site" evidence="5">
    <location>
        <position position="56"/>
    </location>
    <ligand>
        <name>Zn(2+)</name>
        <dbReference type="ChEBI" id="CHEBI:29105"/>
    </ligand>
</feature>
<keyword evidence="9" id="KW-1185">Reference proteome</keyword>
<feature type="domain" description="Galactose-1-phosphate uridyl transferase N-terminal" evidence="7">
    <location>
        <begin position="8"/>
        <end position="186"/>
    </location>
</feature>
<evidence type="ECO:0000256" key="4">
    <source>
        <dbReference type="PIRSR" id="PIRSR000808-1"/>
    </source>
</evidence>
<feature type="region of interest" description="Disordered" evidence="6">
    <location>
        <begin position="29"/>
        <end position="48"/>
    </location>
</feature>
<sequence length="345" mass="38690">MGSSSRKPELRMDVVTERWVIFSPARARRPSDFKSKNPANPNDINNSRGGGGCPFCIGHEHECAPEIFRLPENEDDWKIRVIQNLYPALSRDIDPPVPQNPNNPYPRLSGFGLHDVVIESPLHSLHLSDLSPSQVGDVILAFKKRIQQLMQNESIKYVQVFKNHGASAGASLSHSHSQIMALPIVPPSVTSRLRSMKENYDRIGKCSICEVIQGQGNELLIHESAHFLSVVPFAASFPFEIWIIPRHHASHFHLLDTLMAKDLGGLLKLMLRKMSLQLNDPPFNFMIQTSPLQITDSELLYTHWFLQIVPQLTVAAGFEIATGCYINPVFPEEAAEALRKVNVPE</sequence>
<proteinExistence type="predicted"/>
<feature type="active site" description="Tele-UMP-histidine intermediate" evidence="4">
    <location>
        <position position="176"/>
    </location>
</feature>